<feature type="region of interest" description="Disordered" evidence="1">
    <location>
        <begin position="1"/>
        <end position="153"/>
    </location>
</feature>
<sequence length="831" mass="93062">MSTRQIRRLQNIVKASTGADADDEDYHPPTMKLPKSVGKSKAQRKAPAGAAGDNQPQEQQPKKAAETSTTGASPRSLECDGTNDEDRQGLVKQKPTRKTTVRPKSEYDNAMEVEGKDLSFNATSQQQQIVQREQCKKKRQNKRKKARRREEELEEELLLEAALREREKDTANNAFRRNGAGDAEGSEDLLGLLSLCNPQMLNSRSERIRRFGAAAVEDLGDGRTPTRRPESRPTSQLFEEHMHNLPRFRSSVLSTPNRYCWPRYDGLGTKLVLRKPGMDDHDDIAGNGSNRTKVYYLDVSAPESQRADADLAECEKLVDAVDGLMGCLGKTPYHIPTLIVVSNVFETMGNVPRALEVIDLALYHLGVLLQSFPLRQTARQRCVPFSIPSNKQLFQVLRCGIHHALRKAAVRTAWETCKLLYSLDPKDPFGSLFLLDYLALRSKGWAWLVHVYYLLIRESCRIPNSRTLPPTAECVNSGCSNLSNHELALSLSTLPGFFFSAALAKLFLEREEATHTQKGGKLSRVIRDISPAELHAFHDTPPSGVMLADAIGRFPSAAVLLVEKVGSQAQPSVAPAAWKEVVKGHMNNNGGQRLRVATLWVARNAEMWNAAEPSGFLRRVITEESGVYLKSLSVSAANPCADVPTPWEHEMLREEDLMGTVMAAIPAHLLDPNEVTAEDAREEAWRVGQRALTPSEQDMLLRFRALYGELPPTVGTPVEQLALYEMMFETDGRELQMVQQQNHIALFLRTFLPWNNTRDMALREALRAAGIDDPVAGRNRQRRLEEIESDEPSDTSEWVTDSSWNTEESSFSLEDAIDGDDEWFWRTRGSQ</sequence>
<dbReference type="EMBL" id="CZPT02000123">
    <property type="protein sequence ID" value="SCU64686.1"/>
    <property type="molecule type" value="Genomic_DNA"/>
</dbReference>
<dbReference type="GO" id="GO:1990112">
    <property type="term" value="C:RQC complex"/>
    <property type="evidence" value="ECO:0007669"/>
    <property type="project" value="TreeGrafter"/>
</dbReference>
<evidence type="ECO:0000313" key="2">
    <source>
        <dbReference type="EMBL" id="SCU64686.1"/>
    </source>
</evidence>
<gene>
    <name evidence="2" type="ORF">TEOVI_000652600</name>
</gene>
<dbReference type="RefSeq" id="XP_067076399.1">
    <property type="nucleotide sequence ID" value="XM_067220298.1"/>
</dbReference>
<reference evidence="2" key="1">
    <citation type="submission" date="2016-09" db="EMBL/GenBank/DDBJ databases">
        <authorList>
            <person name="Hebert L."/>
            <person name="Moumen B."/>
        </authorList>
    </citation>
    <scope>NUCLEOTIDE SEQUENCE [LARGE SCALE GENOMIC DNA]</scope>
    <source>
        <strain evidence="2">OVI</strain>
    </source>
</reference>
<dbReference type="PANTHER" id="PTHR22684:SF0">
    <property type="entry name" value="RIBOSOME QUALITY CONTROL COMPLEX SUBUNIT TCF25"/>
    <property type="match status" value="1"/>
</dbReference>
<keyword evidence="3" id="KW-1185">Reference proteome</keyword>
<evidence type="ECO:0000256" key="1">
    <source>
        <dbReference type="SAM" id="MobiDB-lite"/>
    </source>
</evidence>
<dbReference type="Proteomes" id="UP000195570">
    <property type="component" value="Unassembled WGS sequence"/>
</dbReference>
<feature type="compositionally biased region" description="Basic residues" evidence="1">
    <location>
        <begin position="135"/>
        <end position="147"/>
    </location>
</feature>
<dbReference type="PANTHER" id="PTHR22684">
    <property type="entry name" value="NULP1-RELATED"/>
    <property type="match status" value="1"/>
</dbReference>
<dbReference type="InterPro" id="IPR006994">
    <property type="entry name" value="TCF25/Rqc1"/>
</dbReference>
<feature type="region of interest" description="Disordered" evidence="1">
    <location>
        <begin position="783"/>
        <end position="811"/>
    </location>
</feature>
<dbReference type="GeneID" id="92380460"/>
<feature type="compositionally biased region" description="Basic and acidic residues" evidence="1">
    <location>
        <begin position="103"/>
        <end position="117"/>
    </location>
</feature>
<dbReference type="AlphaFoldDB" id="A0A1G4HZA7"/>
<evidence type="ECO:0000313" key="3">
    <source>
        <dbReference type="Proteomes" id="UP000195570"/>
    </source>
</evidence>
<feature type="compositionally biased region" description="Polar residues" evidence="1">
    <location>
        <begin position="120"/>
        <end position="130"/>
    </location>
</feature>
<proteinExistence type="predicted"/>
<name>A0A1G4HZA7_TRYEQ</name>
<organism evidence="2 3">
    <name type="scientific">Trypanosoma equiperdum</name>
    <dbReference type="NCBI Taxonomy" id="5694"/>
    <lineage>
        <taxon>Eukaryota</taxon>
        <taxon>Discoba</taxon>
        <taxon>Euglenozoa</taxon>
        <taxon>Kinetoplastea</taxon>
        <taxon>Metakinetoplastina</taxon>
        <taxon>Trypanosomatida</taxon>
        <taxon>Trypanosomatidae</taxon>
        <taxon>Trypanosoma</taxon>
    </lineage>
</organism>
<accession>A0A1G4HZA7</accession>
<feature type="compositionally biased region" description="Polar residues" evidence="1">
    <location>
        <begin position="795"/>
        <end position="811"/>
    </location>
</feature>
<protein>
    <submittedName>
        <fullName evidence="2">Transcriptional repressor TCF25, putative</fullName>
    </submittedName>
</protein>
<dbReference type="VEuPathDB" id="TriTrypDB:TEOVI_000652600"/>
<dbReference type="Pfam" id="PF04910">
    <property type="entry name" value="Tcf25"/>
    <property type="match status" value="1"/>
</dbReference>
<comment type="caution">
    <text evidence="2">The sequence shown here is derived from an EMBL/GenBank/DDBJ whole genome shotgun (WGS) entry which is preliminary data.</text>
</comment>